<evidence type="ECO:0000313" key="2">
    <source>
        <dbReference type="Proteomes" id="UP000663722"/>
    </source>
</evidence>
<evidence type="ECO:0000313" key="1">
    <source>
        <dbReference type="EMBL" id="QTA89600.1"/>
    </source>
</evidence>
<organism evidence="1 2">
    <name type="scientific">Desulfonema magnum</name>
    <dbReference type="NCBI Taxonomy" id="45655"/>
    <lineage>
        <taxon>Bacteria</taxon>
        <taxon>Pseudomonadati</taxon>
        <taxon>Thermodesulfobacteriota</taxon>
        <taxon>Desulfobacteria</taxon>
        <taxon>Desulfobacterales</taxon>
        <taxon>Desulfococcaceae</taxon>
        <taxon>Desulfonema</taxon>
    </lineage>
</organism>
<protein>
    <submittedName>
        <fullName evidence="1">Uncharacterized protein</fullName>
    </submittedName>
</protein>
<keyword evidence="2" id="KW-1185">Reference proteome</keyword>
<name>A0A975BQB6_9BACT</name>
<dbReference type="KEGG" id="dmm:dnm_056560"/>
<accession>A0A975BQB6</accession>
<proteinExistence type="predicted"/>
<dbReference type="Proteomes" id="UP000663722">
    <property type="component" value="Chromosome"/>
</dbReference>
<sequence>MNRTSEDAVLGRGTFTQEELQELDLNKDIQVFIIKKRGLRMI</sequence>
<reference evidence="1" key="1">
    <citation type="journal article" date="2021" name="Microb. Physiol.">
        <title>Proteogenomic Insights into the Physiology of Marine, Sulfate-Reducing, Filamentous Desulfonema limicola and Desulfonema magnum.</title>
        <authorList>
            <person name="Schnaars V."/>
            <person name="Wohlbrand L."/>
            <person name="Scheve S."/>
            <person name="Hinrichs C."/>
            <person name="Reinhardt R."/>
            <person name="Rabus R."/>
        </authorList>
    </citation>
    <scope>NUCLEOTIDE SEQUENCE</scope>
    <source>
        <strain evidence="1">4be13</strain>
    </source>
</reference>
<gene>
    <name evidence="1" type="ORF">dnm_056560</name>
</gene>
<dbReference type="EMBL" id="CP061800">
    <property type="protein sequence ID" value="QTA89600.1"/>
    <property type="molecule type" value="Genomic_DNA"/>
</dbReference>
<dbReference type="AlphaFoldDB" id="A0A975BQB6"/>